<comment type="cofactor">
    <cofactor evidence="1">
        <name>Mg(2+)</name>
        <dbReference type="ChEBI" id="CHEBI:18420"/>
    </cofactor>
</comment>
<protein>
    <recommendedName>
        <fullName evidence="1">ATP-dependent DNA helicase</fullName>
        <ecNumber evidence="1">5.6.2.3</ecNumber>
    </recommendedName>
</protein>
<dbReference type="GO" id="GO:0005524">
    <property type="term" value="F:ATP binding"/>
    <property type="evidence" value="ECO:0007669"/>
    <property type="project" value="UniProtKB-KW"/>
</dbReference>
<dbReference type="GO" id="GO:0006310">
    <property type="term" value="P:DNA recombination"/>
    <property type="evidence" value="ECO:0007669"/>
    <property type="project" value="UniProtKB-KW"/>
</dbReference>
<dbReference type="GO" id="GO:0043139">
    <property type="term" value="F:5'-3' DNA helicase activity"/>
    <property type="evidence" value="ECO:0007669"/>
    <property type="project" value="UniProtKB-EC"/>
</dbReference>
<dbReference type="AlphaFoldDB" id="A0AAV6IU83"/>
<dbReference type="EC" id="5.6.2.3" evidence="1"/>
<dbReference type="SUPFAM" id="SSF52540">
    <property type="entry name" value="P-loop containing nucleoside triphosphate hydrolases"/>
    <property type="match status" value="1"/>
</dbReference>
<dbReference type="GO" id="GO:0006281">
    <property type="term" value="P:DNA repair"/>
    <property type="evidence" value="ECO:0007669"/>
    <property type="project" value="UniProtKB-KW"/>
</dbReference>
<feature type="domain" description="DNA helicase Pif1-like DEAD-box helicase" evidence="2">
    <location>
        <begin position="13"/>
        <end position="100"/>
    </location>
</feature>
<keyword evidence="1" id="KW-0547">Nucleotide-binding</keyword>
<reference evidence="3" key="1">
    <citation type="submission" date="2020-08" db="EMBL/GenBank/DDBJ databases">
        <title>Plant Genome Project.</title>
        <authorList>
            <person name="Zhang R.-G."/>
        </authorList>
    </citation>
    <scope>NUCLEOTIDE SEQUENCE</scope>
    <source>
        <strain evidence="3">WSP0</strain>
        <tissue evidence="3">Leaf</tissue>
    </source>
</reference>
<comment type="similarity">
    <text evidence="1">Belongs to the helicase family.</text>
</comment>
<dbReference type="EMBL" id="JACTNZ010000009">
    <property type="protein sequence ID" value="KAG5531103.1"/>
    <property type="molecule type" value="Genomic_DNA"/>
</dbReference>
<comment type="catalytic activity">
    <reaction evidence="1">
        <text>ATP + H2O = ADP + phosphate + H(+)</text>
        <dbReference type="Rhea" id="RHEA:13065"/>
        <dbReference type="ChEBI" id="CHEBI:15377"/>
        <dbReference type="ChEBI" id="CHEBI:15378"/>
        <dbReference type="ChEBI" id="CHEBI:30616"/>
        <dbReference type="ChEBI" id="CHEBI:43474"/>
        <dbReference type="ChEBI" id="CHEBI:456216"/>
        <dbReference type="EC" id="5.6.2.3"/>
    </reaction>
</comment>
<dbReference type="PANTHER" id="PTHR10492">
    <property type="match status" value="1"/>
</dbReference>
<dbReference type="PANTHER" id="PTHR10492:SF94">
    <property type="entry name" value="ATP-DEPENDENT DNA HELICASE"/>
    <property type="match status" value="1"/>
</dbReference>
<dbReference type="GO" id="GO:0016787">
    <property type="term" value="F:hydrolase activity"/>
    <property type="evidence" value="ECO:0007669"/>
    <property type="project" value="UniProtKB-KW"/>
</dbReference>
<gene>
    <name evidence="3" type="ORF">RHGRI_025901</name>
</gene>
<evidence type="ECO:0000259" key="2">
    <source>
        <dbReference type="Pfam" id="PF05970"/>
    </source>
</evidence>
<dbReference type="InterPro" id="IPR010285">
    <property type="entry name" value="DNA_helicase_pif1-like_DEAD"/>
</dbReference>
<dbReference type="GO" id="GO:0000723">
    <property type="term" value="P:telomere maintenance"/>
    <property type="evidence" value="ECO:0007669"/>
    <property type="project" value="InterPro"/>
</dbReference>
<keyword evidence="1" id="KW-0378">Hydrolase</keyword>
<keyword evidence="1" id="KW-0067">ATP-binding</keyword>
<keyword evidence="1" id="KW-0227">DNA damage</keyword>
<organism evidence="3 4">
    <name type="scientific">Rhododendron griersonianum</name>
    <dbReference type="NCBI Taxonomy" id="479676"/>
    <lineage>
        <taxon>Eukaryota</taxon>
        <taxon>Viridiplantae</taxon>
        <taxon>Streptophyta</taxon>
        <taxon>Embryophyta</taxon>
        <taxon>Tracheophyta</taxon>
        <taxon>Spermatophyta</taxon>
        <taxon>Magnoliopsida</taxon>
        <taxon>eudicotyledons</taxon>
        <taxon>Gunneridae</taxon>
        <taxon>Pentapetalae</taxon>
        <taxon>asterids</taxon>
        <taxon>Ericales</taxon>
        <taxon>Ericaceae</taxon>
        <taxon>Ericoideae</taxon>
        <taxon>Rhodoreae</taxon>
        <taxon>Rhododendron</taxon>
    </lineage>
</organism>
<evidence type="ECO:0000256" key="1">
    <source>
        <dbReference type="RuleBase" id="RU363044"/>
    </source>
</evidence>
<comment type="caution">
    <text evidence="3">The sequence shown here is derived from an EMBL/GenBank/DDBJ whole genome shotgun (WGS) entry which is preliminary data.</text>
</comment>
<dbReference type="Pfam" id="PF05970">
    <property type="entry name" value="PIF1"/>
    <property type="match status" value="1"/>
</dbReference>
<dbReference type="Proteomes" id="UP000823749">
    <property type="component" value="Chromosome 9"/>
</dbReference>
<name>A0AAV6IU83_9ERIC</name>
<dbReference type="InterPro" id="IPR027417">
    <property type="entry name" value="P-loop_NTPase"/>
</dbReference>
<accession>A0AAV6IU83</accession>
<keyword evidence="1" id="KW-0234">DNA repair</keyword>
<keyword evidence="1" id="KW-0233">DNA recombination</keyword>
<evidence type="ECO:0000313" key="4">
    <source>
        <dbReference type="Proteomes" id="UP000823749"/>
    </source>
</evidence>
<keyword evidence="1" id="KW-0347">Helicase</keyword>
<evidence type="ECO:0000313" key="3">
    <source>
        <dbReference type="EMBL" id="KAG5531103.1"/>
    </source>
</evidence>
<sequence>MRHLWLSDGKLKLLDQSLRDVMSNDIIFGGKSIVFGGDFRQVLPVVPRATRTETVNSSLVRSYVWPQLKKLKLIKNMRAASDLVFSDFLLRIGNGEEKTTGDEMVEIPSEMLIKIEENDNPENALISAVYPSIQQNSESAEYITERAILAPKNETVDMLNEKLITFFPGVKDLKNSWYLDGTALNYVKRVVVILGDNGNDCCGFREEGSVEVY</sequence>
<keyword evidence="4" id="KW-1185">Reference proteome</keyword>
<proteinExistence type="inferred from homology"/>